<gene>
    <name evidence="2" type="ORF">ACFFIX_14785</name>
</gene>
<dbReference type="RefSeq" id="WP_378935282.1">
    <property type="nucleotide sequence ID" value="NZ_JBHLVO010000012.1"/>
</dbReference>
<sequence>MKDFLAAVMLIGFLYVVFFIVYLGIFVEDGLVANSNPIILGGVYLFGIAAALAAALSFTTNHWSNPTYKRIVGGFMLVVVVLGWRVFV</sequence>
<feature type="transmembrane region" description="Helical" evidence="1">
    <location>
        <begin position="38"/>
        <end position="59"/>
    </location>
</feature>
<dbReference type="Proteomes" id="UP001589854">
    <property type="component" value="Unassembled WGS sequence"/>
</dbReference>
<evidence type="ECO:0000256" key="1">
    <source>
        <dbReference type="SAM" id="Phobius"/>
    </source>
</evidence>
<evidence type="ECO:0000313" key="2">
    <source>
        <dbReference type="EMBL" id="MFC0272699.1"/>
    </source>
</evidence>
<keyword evidence="1" id="KW-0472">Membrane</keyword>
<dbReference type="EMBL" id="JBHLVO010000012">
    <property type="protein sequence ID" value="MFC0272699.1"/>
    <property type="molecule type" value="Genomic_DNA"/>
</dbReference>
<keyword evidence="3" id="KW-1185">Reference proteome</keyword>
<protein>
    <submittedName>
        <fullName evidence="2">Uncharacterized protein</fullName>
    </submittedName>
</protein>
<keyword evidence="1" id="KW-1133">Transmembrane helix</keyword>
<reference evidence="2 3" key="1">
    <citation type="submission" date="2024-09" db="EMBL/GenBank/DDBJ databases">
        <authorList>
            <person name="Sun Q."/>
            <person name="Mori K."/>
        </authorList>
    </citation>
    <scope>NUCLEOTIDE SEQUENCE [LARGE SCALE GENOMIC DNA]</scope>
    <source>
        <strain evidence="2 3">CCM 7228</strain>
    </source>
</reference>
<evidence type="ECO:0000313" key="3">
    <source>
        <dbReference type="Proteomes" id="UP001589854"/>
    </source>
</evidence>
<keyword evidence="1" id="KW-0812">Transmembrane</keyword>
<organism evidence="2 3">
    <name type="scientific">Metabacillus herbersteinensis</name>
    <dbReference type="NCBI Taxonomy" id="283816"/>
    <lineage>
        <taxon>Bacteria</taxon>
        <taxon>Bacillati</taxon>
        <taxon>Bacillota</taxon>
        <taxon>Bacilli</taxon>
        <taxon>Bacillales</taxon>
        <taxon>Bacillaceae</taxon>
        <taxon>Metabacillus</taxon>
    </lineage>
</organism>
<comment type="caution">
    <text evidence="2">The sequence shown here is derived from an EMBL/GenBank/DDBJ whole genome shotgun (WGS) entry which is preliminary data.</text>
</comment>
<accession>A0ABV6GGI9</accession>
<proteinExistence type="predicted"/>
<feature type="transmembrane region" description="Helical" evidence="1">
    <location>
        <begin position="7"/>
        <end position="26"/>
    </location>
</feature>
<name>A0ABV6GGI9_9BACI</name>
<feature type="transmembrane region" description="Helical" evidence="1">
    <location>
        <begin position="71"/>
        <end position="87"/>
    </location>
</feature>